<evidence type="ECO:0000259" key="4">
    <source>
        <dbReference type="Pfam" id="PF15739"/>
    </source>
</evidence>
<evidence type="ECO:0000256" key="2">
    <source>
        <dbReference type="SAM" id="Coils"/>
    </source>
</evidence>
<comment type="caution">
    <text evidence="5">The sequence shown here is derived from an EMBL/GenBank/DDBJ whole genome shotgun (WGS) entry which is preliminary data.</text>
</comment>
<dbReference type="OrthoDB" id="323837at2759"/>
<organism evidence="5 6">
    <name type="scientific">Stentor coeruleus</name>
    <dbReference type="NCBI Taxonomy" id="5963"/>
    <lineage>
        <taxon>Eukaryota</taxon>
        <taxon>Sar</taxon>
        <taxon>Alveolata</taxon>
        <taxon>Ciliophora</taxon>
        <taxon>Postciliodesmatophora</taxon>
        <taxon>Heterotrichea</taxon>
        <taxon>Heterotrichida</taxon>
        <taxon>Stentoridae</taxon>
        <taxon>Stentor</taxon>
    </lineage>
</organism>
<dbReference type="EMBL" id="MPUH01000156">
    <property type="protein sequence ID" value="OMJ88221.1"/>
    <property type="molecule type" value="Genomic_DNA"/>
</dbReference>
<feature type="domain" description="Translin-associated factor X-interacting protein 1 N-terminal" evidence="4">
    <location>
        <begin position="112"/>
        <end position="199"/>
    </location>
</feature>
<dbReference type="Pfam" id="PF15739">
    <property type="entry name" value="TSNAXIP1_N"/>
    <property type="match status" value="1"/>
</dbReference>
<feature type="region of interest" description="Disordered" evidence="3">
    <location>
        <begin position="1"/>
        <end position="57"/>
    </location>
</feature>
<protein>
    <recommendedName>
        <fullName evidence="4">Translin-associated factor X-interacting protein 1 N-terminal domain-containing protein</fullName>
    </recommendedName>
</protein>
<evidence type="ECO:0000256" key="1">
    <source>
        <dbReference type="ARBA" id="ARBA00023054"/>
    </source>
</evidence>
<evidence type="ECO:0000256" key="3">
    <source>
        <dbReference type="SAM" id="MobiDB-lite"/>
    </source>
</evidence>
<dbReference type="AlphaFoldDB" id="A0A1R2CGS1"/>
<sequence>MKTNYSIIMKKLDLDGKNRGRPKNSKDSGKSSKNSVPSPYSKPVIKPRSASNSKSTTNIKQASTLLFNSNKNLFQESTPIDKNPILKASLSEAKFDISEDDFDKRLLKDLKTLRNPEDEFDMYQKYFTEVIKADKKYGRILAKIKAGYDLKILSSENSIVTKLKNEVKEFQNQLSKEYKDRQLYVKKLEKLAKENVELSRLLDDAEIKYNTLVGRIKDITQYDVGKLPKDEMTWKALNYENQSLAKINKELQVDLKTISAKEKKLVNLLVEMKKQGYPVEQVYEKQIAKSKRDISPGSYVEDTDNEDLVSGRAKEVAKPAIIPKLNLGDIQVDGLSNDSYLSDI</sequence>
<accession>A0A1R2CGS1</accession>
<gene>
    <name evidence="5" type="ORF">SteCoe_9880</name>
</gene>
<dbReference type="Proteomes" id="UP000187209">
    <property type="component" value="Unassembled WGS sequence"/>
</dbReference>
<evidence type="ECO:0000313" key="6">
    <source>
        <dbReference type="Proteomes" id="UP000187209"/>
    </source>
</evidence>
<keyword evidence="6" id="KW-1185">Reference proteome</keyword>
<evidence type="ECO:0000313" key="5">
    <source>
        <dbReference type="EMBL" id="OMJ88221.1"/>
    </source>
</evidence>
<dbReference type="InterPro" id="IPR032755">
    <property type="entry name" value="TSNAXIP1_N"/>
</dbReference>
<name>A0A1R2CGS1_9CILI</name>
<keyword evidence="1 2" id="KW-0175">Coiled coil</keyword>
<feature type="coiled-coil region" evidence="2">
    <location>
        <begin position="153"/>
        <end position="208"/>
    </location>
</feature>
<reference evidence="5 6" key="1">
    <citation type="submission" date="2016-11" db="EMBL/GenBank/DDBJ databases">
        <title>The macronuclear genome of Stentor coeruleus: a giant cell with tiny introns.</title>
        <authorList>
            <person name="Slabodnick M."/>
            <person name="Ruby J.G."/>
            <person name="Reiff S.B."/>
            <person name="Swart E.C."/>
            <person name="Gosai S."/>
            <person name="Prabakaran S."/>
            <person name="Witkowska E."/>
            <person name="Larue G.E."/>
            <person name="Fisher S."/>
            <person name="Freeman R.M."/>
            <person name="Gunawardena J."/>
            <person name="Chu W."/>
            <person name="Stover N.A."/>
            <person name="Gregory B.D."/>
            <person name="Nowacki M."/>
            <person name="Derisi J."/>
            <person name="Roy S.W."/>
            <person name="Marshall W.F."/>
            <person name="Sood P."/>
        </authorList>
    </citation>
    <scope>NUCLEOTIDE SEQUENCE [LARGE SCALE GENOMIC DNA]</scope>
    <source>
        <strain evidence="5">WM001</strain>
    </source>
</reference>
<feature type="compositionally biased region" description="Basic and acidic residues" evidence="3">
    <location>
        <begin position="10"/>
        <end position="30"/>
    </location>
</feature>
<proteinExistence type="predicted"/>